<accession>A0ABD1YES9</accession>
<evidence type="ECO:0000313" key="1">
    <source>
        <dbReference type="EMBL" id="KAL2624032.1"/>
    </source>
</evidence>
<sequence>MRHLCEALEEHEDQIVVREKTFLKHARYLTIKNGDEKVSDLSRAAVILCCRNDVLYTSAERQQQLEVPFTSFFGWNCVVSSEGGTINVPEPLGINRPLGSLFDRYLPTYFPLGVLGADNA</sequence>
<dbReference type="Proteomes" id="UP001605036">
    <property type="component" value="Unassembled WGS sequence"/>
</dbReference>
<comment type="caution">
    <text evidence="1">The sequence shown here is derived from an EMBL/GenBank/DDBJ whole genome shotgun (WGS) entry which is preliminary data.</text>
</comment>
<reference evidence="1 2" key="1">
    <citation type="submission" date="2024-09" db="EMBL/GenBank/DDBJ databases">
        <title>Chromosome-scale assembly of Riccia fluitans.</title>
        <authorList>
            <person name="Paukszto L."/>
            <person name="Sawicki J."/>
            <person name="Karawczyk K."/>
            <person name="Piernik-Szablinska J."/>
            <person name="Szczecinska M."/>
            <person name="Mazdziarz M."/>
        </authorList>
    </citation>
    <scope>NUCLEOTIDE SEQUENCE [LARGE SCALE GENOMIC DNA]</scope>
    <source>
        <strain evidence="1">Rf_01</strain>
        <tissue evidence="1">Aerial parts of the thallus</tissue>
    </source>
</reference>
<organism evidence="1 2">
    <name type="scientific">Riccia fluitans</name>
    <dbReference type="NCBI Taxonomy" id="41844"/>
    <lineage>
        <taxon>Eukaryota</taxon>
        <taxon>Viridiplantae</taxon>
        <taxon>Streptophyta</taxon>
        <taxon>Embryophyta</taxon>
        <taxon>Marchantiophyta</taxon>
        <taxon>Marchantiopsida</taxon>
        <taxon>Marchantiidae</taxon>
        <taxon>Marchantiales</taxon>
        <taxon>Ricciaceae</taxon>
        <taxon>Riccia</taxon>
    </lineage>
</organism>
<name>A0ABD1YES9_9MARC</name>
<evidence type="ECO:0000313" key="2">
    <source>
        <dbReference type="Proteomes" id="UP001605036"/>
    </source>
</evidence>
<keyword evidence="2" id="KW-1185">Reference proteome</keyword>
<gene>
    <name evidence="1" type="ORF">R1flu_008277</name>
</gene>
<protein>
    <submittedName>
        <fullName evidence="1">Uncharacterized protein</fullName>
    </submittedName>
</protein>
<proteinExistence type="predicted"/>
<dbReference type="AlphaFoldDB" id="A0ABD1YES9"/>
<dbReference type="EMBL" id="JBHFFA010000005">
    <property type="protein sequence ID" value="KAL2624032.1"/>
    <property type="molecule type" value="Genomic_DNA"/>
</dbReference>